<gene>
    <name evidence="2" type="primary">AVEN_93626_1</name>
    <name evidence="2" type="ORF">NPIL_459901</name>
</gene>
<dbReference type="InterPro" id="IPR055469">
    <property type="entry name" value="DUF7041"/>
</dbReference>
<organism evidence="2 3">
    <name type="scientific">Nephila pilipes</name>
    <name type="common">Giant wood spider</name>
    <name type="synonym">Nephila maculata</name>
    <dbReference type="NCBI Taxonomy" id="299642"/>
    <lineage>
        <taxon>Eukaryota</taxon>
        <taxon>Metazoa</taxon>
        <taxon>Ecdysozoa</taxon>
        <taxon>Arthropoda</taxon>
        <taxon>Chelicerata</taxon>
        <taxon>Arachnida</taxon>
        <taxon>Araneae</taxon>
        <taxon>Araneomorphae</taxon>
        <taxon>Entelegynae</taxon>
        <taxon>Araneoidea</taxon>
        <taxon>Nephilidae</taxon>
        <taxon>Nephila</taxon>
    </lineage>
</organism>
<evidence type="ECO:0000313" key="2">
    <source>
        <dbReference type="EMBL" id="GFS55570.1"/>
    </source>
</evidence>
<accession>A0A8X6MH03</accession>
<dbReference type="Proteomes" id="UP000887013">
    <property type="component" value="Unassembled WGS sequence"/>
</dbReference>
<comment type="caution">
    <text evidence="2">The sequence shown here is derived from an EMBL/GenBank/DDBJ whole genome shotgun (WGS) entry which is preliminary data.</text>
</comment>
<evidence type="ECO:0000259" key="1">
    <source>
        <dbReference type="Pfam" id="PF23055"/>
    </source>
</evidence>
<dbReference type="AlphaFoldDB" id="A0A8X6MH03"/>
<feature type="domain" description="DUF7041" evidence="1">
    <location>
        <begin position="11"/>
        <end position="80"/>
    </location>
</feature>
<reference evidence="2" key="1">
    <citation type="submission" date="2020-08" db="EMBL/GenBank/DDBJ databases">
        <title>Multicomponent nature underlies the extraordinary mechanical properties of spider dragline silk.</title>
        <authorList>
            <person name="Kono N."/>
            <person name="Nakamura H."/>
            <person name="Mori M."/>
            <person name="Yoshida Y."/>
            <person name="Ohtoshi R."/>
            <person name="Malay A.D."/>
            <person name="Moran D.A.P."/>
            <person name="Tomita M."/>
            <person name="Numata K."/>
            <person name="Arakawa K."/>
        </authorList>
    </citation>
    <scope>NUCLEOTIDE SEQUENCE</scope>
</reference>
<sequence length="82" mass="9304">MATSELATVVIPPFIKLDQALWFHMLEVTFVSLKPLKESKTKYNCILSWEEVHLPPEKATVVSDVTIQPDSTDPHAELKKNK</sequence>
<dbReference type="EMBL" id="BMAW01092578">
    <property type="protein sequence ID" value="GFS55570.1"/>
    <property type="molecule type" value="Genomic_DNA"/>
</dbReference>
<dbReference type="Pfam" id="PF23055">
    <property type="entry name" value="DUF7041"/>
    <property type="match status" value="1"/>
</dbReference>
<name>A0A8X6MH03_NEPPI</name>
<evidence type="ECO:0000313" key="3">
    <source>
        <dbReference type="Proteomes" id="UP000887013"/>
    </source>
</evidence>
<dbReference type="OrthoDB" id="6262499at2759"/>
<protein>
    <recommendedName>
        <fullName evidence="1">DUF7041 domain-containing protein</fullName>
    </recommendedName>
</protein>
<keyword evidence="3" id="KW-1185">Reference proteome</keyword>
<proteinExistence type="predicted"/>